<evidence type="ECO:0000313" key="1">
    <source>
        <dbReference type="EMBL" id="AEW60506.1"/>
    </source>
</evidence>
<dbReference type="AlphaFoldDB" id="A0A0H3GQY9"/>
<proteinExistence type="predicted"/>
<dbReference type="PATRIC" id="fig|1125630.4.peg.1760"/>
<name>A0A0H3GQY9_KLEPH</name>
<dbReference type="KEGG" id="kpm:KPHS_18080"/>
<reference evidence="1 2" key="1">
    <citation type="journal article" date="2012" name="J. Bacteriol.">
        <title>Complete genome sequence of Klebsiella pneumoniae subsp. pneumoniae HS11286, a multidrug-resistant strain isolated from human sputum.</title>
        <authorList>
            <person name="Liu P."/>
            <person name="Li P."/>
            <person name="Jiang X."/>
            <person name="Bi D."/>
            <person name="Xie Y."/>
            <person name="Tai C."/>
            <person name="Deng Z."/>
            <person name="Rajakumar K."/>
            <person name="Ou H.Y."/>
        </authorList>
    </citation>
    <scope>NUCLEOTIDE SEQUENCE [LARGE SCALE GENOMIC DNA]</scope>
    <source>
        <strain evidence="1 2">HS11286</strain>
    </source>
</reference>
<dbReference type="HOGENOM" id="CLU_216363_0_0_6"/>
<organism evidence="1 2">
    <name type="scientific">Klebsiella pneumoniae subsp. pneumoniae (strain HS11286)</name>
    <dbReference type="NCBI Taxonomy" id="1125630"/>
    <lineage>
        <taxon>Bacteria</taxon>
        <taxon>Pseudomonadati</taxon>
        <taxon>Pseudomonadota</taxon>
        <taxon>Gammaproteobacteria</taxon>
        <taxon>Enterobacterales</taxon>
        <taxon>Enterobacteriaceae</taxon>
        <taxon>Klebsiella/Raoultella group</taxon>
        <taxon>Klebsiella</taxon>
        <taxon>Klebsiella pneumoniae complex</taxon>
    </lineage>
</organism>
<dbReference type="EMBL" id="CP003200">
    <property type="protein sequence ID" value="AEW60506.1"/>
    <property type="molecule type" value="Genomic_DNA"/>
</dbReference>
<accession>A0A0H3GQY9</accession>
<sequence length="48" mass="5454">MPVPNHRHDENVLSIDEIFQLKLTSAFINKPAKTIAYYLLSHLFPSSG</sequence>
<protein>
    <recommendedName>
        <fullName evidence="3">Dimethyl sulfoxide reductase</fullName>
    </recommendedName>
</protein>
<keyword evidence="2" id="KW-1185">Reference proteome</keyword>
<dbReference type="RefSeq" id="YP_005226108.1">
    <property type="nucleotide sequence ID" value="NC_016845.1"/>
</dbReference>
<dbReference type="Proteomes" id="UP000007841">
    <property type="component" value="Chromosome"/>
</dbReference>
<dbReference type="STRING" id="1125630.KPHS_18080"/>
<dbReference type="GeneID" id="11846823"/>
<evidence type="ECO:0000313" key="2">
    <source>
        <dbReference type="Proteomes" id="UP000007841"/>
    </source>
</evidence>
<dbReference type="RefSeq" id="WP_004147798.1">
    <property type="nucleotide sequence ID" value="NC_016845.1"/>
</dbReference>
<gene>
    <name evidence="1" type="ordered locus">KPHS_18080</name>
</gene>
<evidence type="ECO:0008006" key="3">
    <source>
        <dbReference type="Google" id="ProtNLM"/>
    </source>
</evidence>